<keyword evidence="2" id="KW-0238">DNA-binding</keyword>
<dbReference type="SUPFAM" id="SSF46689">
    <property type="entry name" value="Homeodomain-like"/>
    <property type="match status" value="2"/>
</dbReference>
<dbReference type="Proteomes" id="UP000248724">
    <property type="component" value="Unassembled WGS sequence"/>
</dbReference>
<dbReference type="InterPro" id="IPR009057">
    <property type="entry name" value="Homeodomain-like_sf"/>
</dbReference>
<dbReference type="RefSeq" id="WP_337309483.1">
    <property type="nucleotide sequence ID" value="NZ_JAEKNS010000038.1"/>
</dbReference>
<dbReference type="InterPro" id="IPR029062">
    <property type="entry name" value="Class_I_gatase-like"/>
</dbReference>
<protein>
    <submittedName>
        <fullName evidence="6">AraC family transcriptional regulator</fullName>
    </submittedName>
    <submittedName>
        <fullName evidence="5">Helix-turn-helix domain-containing protein</fullName>
    </submittedName>
</protein>
<evidence type="ECO:0000313" key="8">
    <source>
        <dbReference type="Proteomes" id="UP000606991"/>
    </source>
</evidence>
<sequence length="356" mass="38847">MLQKVVAAIGQRVAAFELGVLSEVFGLDRSDDGLPVYDFKVCAVEPPPLRSDAGFFVDTPYGLEELETADLIAIPAWKLGHEPPEELLEALRRAVARGGRVMSVCTGAFVLAASGLLDGKRATTHWRHAGELARLYPAIDVDPNVLYIDEGSVLTSAGTAAGIDLCLHILRKEHGATVANAVARRMVVPPHRDGGQAQYIEAPMVEHDRGDDLAVVLDWVQANLNKPFGVDHLARRANMSLRTFNRRFAATTGTAPHRWLINQRVQLAQRLLEETDLDVEQVAEQTGFGTAATLRQHFARQRGTSPQAYRRQFCEVTPSVRQSHGNVDASGDVAHQSCVPPSRASMVAATRLRGTR</sequence>
<dbReference type="PANTHER" id="PTHR43130">
    <property type="entry name" value="ARAC-FAMILY TRANSCRIPTIONAL REGULATOR"/>
    <property type="match status" value="1"/>
</dbReference>
<dbReference type="SUPFAM" id="SSF52317">
    <property type="entry name" value="Class I glutamine amidotransferase-like"/>
    <property type="match status" value="1"/>
</dbReference>
<proteinExistence type="predicted"/>
<dbReference type="PROSITE" id="PS01124">
    <property type="entry name" value="HTH_ARAC_FAMILY_2"/>
    <property type="match status" value="1"/>
</dbReference>
<dbReference type="InterPro" id="IPR052158">
    <property type="entry name" value="INH-QAR"/>
</dbReference>
<dbReference type="InterPro" id="IPR002818">
    <property type="entry name" value="DJ-1/PfpI"/>
</dbReference>
<dbReference type="EMBL" id="JAEKNS010000038">
    <property type="protein sequence ID" value="MBJ7593827.1"/>
    <property type="molecule type" value="Genomic_DNA"/>
</dbReference>
<dbReference type="InterPro" id="IPR018062">
    <property type="entry name" value="HTH_AraC-typ_CS"/>
</dbReference>
<keyword evidence="3" id="KW-0804">Transcription</keyword>
<evidence type="ECO:0000313" key="7">
    <source>
        <dbReference type="Proteomes" id="UP000248724"/>
    </source>
</evidence>
<evidence type="ECO:0000313" key="5">
    <source>
        <dbReference type="EMBL" id="MBJ7593827.1"/>
    </source>
</evidence>
<reference evidence="5 8" key="3">
    <citation type="submission" date="2020-10" db="EMBL/GenBank/DDBJ databases">
        <title>Ca. Dormibacterota MAGs.</title>
        <authorList>
            <person name="Montgomery K."/>
        </authorList>
    </citation>
    <scope>NUCLEOTIDE SEQUENCE [LARGE SCALE GENOMIC DNA]</scope>
    <source>
        <strain evidence="5">SC8812_S17_18</strain>
    </source>
</reference>
<dbReference type="Pfam" id="PF12833">
    <property type="entry name" value="HTH_18"/>
    <property type="match status" value="1"/>
</dbReference>
<dbReference type="PROSITE" id="PS00041">
    <property type="entry name" value="HTH_ARAC_FAMILY_1"/>
    <property type="match status" value="1"/>
</dbReference>
<evidence type="ECO:0000256" key="3">
    <source>
        <dbReference type="ARBA" id="ARBA00023163"/>
    </source>
</evidence>
<accession>A0A2W5Z3I0</accession>
<dbReference type="InterPro" id="IPR018060">
    <property type="entry name" value="HTH_AraC"/>
</dbReference>
<organism evidence="6 7">
    <name type="scientific">Candidatus Aeolococcus gillhamiae</name>
    <dbReference type="NCBI Taxonomy" id="3127015"/>
    <lineage>
        <taxon>Bacteria</taxon>
        <taxon>Bacillati</taxon>
        <taxon>Candidatus Dormiibacterota</taxon>
        <taxon>Candidatus Dormibacteria</taxon>
        <taxon>Candidatus Aeolococcales</taxon>
        <taxon>Candidatus Aeolococcaceae</taxon>
        <taxon>Candidatus Aeolococcus</taxon>
    </lineage>
</organism>
<dbReference type="Proteomes" id="UP000606991">
    <property type="component" value="Unassembled WGS sequence"/>
</dbReference>
<name>A0A2W5Z3I0_9BACT</name>
<reference evidence="6 7" key="1">
    <citation type="journal article" date="2017" name="Nature">
        <title>Atmospheric trace gases support primary production in Antarctic desert surface soil.</title>
        <authorList>
            <person name="Ji M."/>
            <person name="Greening C."/>
            <person name="Vanwonterghem I."/>
            <person name="Carere C.R."/>
            <person name="Bay S.K."/>
            <person name="Steen J.A."/>
            <person name="Montgomery K."/>
            <person name="Lines T."/>
            <person name="Beardall J."/>
            <person name="van Dorst J."/>
            <person name="Snape I."/>
            <person name="Stott M.B."/>
            <person name="Hugenholtz P."/>
            <person name="Ferrari B.C."/>
        </authorList>
    </citation>
    <scope>NUCLEOTIDE SEQUENCE [LARGE SCALE GENOMIC DNA]</scope>
    <source>
        <strain evidence="6">RRmetagenome_bin12</strain>
    </source>
</reference>
<gene>
    <name evidence="6" type="ORF">DLM65_15570</name>
    <name evidence="5" type="ORF">JF886_03030</name>
</gene>
<dbReference type="Gene3D" id="1.10.10.60">
    <property type="entry name" value="Homeodomain-like"/>
    <property type="match status" value="1"/>
</dbReference>
<comment type="caution">
    <text evidence="6">The sequence shown here is derived from an EMBL/GenBank/DDBJ whole genome shotgun (WGS) entry which is preliminary data.</text>
</comment>
<dbReference type="Gene3D" id="3.40.50.880">
    <property type="match status" value="1"/>
</dbReference>
<dbReference type="Pfam" id="PF01965">
    <property type="entry name" value="DJ-1_PfpI"/>
    <property type="match status" value="1"/>
</dbReference>
<evidence type="ECO:0000256" key="1">
    <source>
        <dbReference type="ARBA" id="ARBA00023015"/>
    </source>
</evidence>
<evidence type="ECO:0000313" key="6">
    <source>
        <dbReference type="EMBL" id="PZR77475.1"/>
    </source>
</evidence>
<dbReference type="AlphaFoldDB" id="A0A2W5Z3I0"/>
<dbReference type="GO" id="GO:0003700">
    <property type="term" value="F:DNA-binding transcription factor activity"/>
    <property type="evidence" value="ECO:0007669"/>
    <property type="project" value="InterPro"/>
</dbReference>
<accession>A0A934N929</accession>
<dbReference type="CDD" id="cd03137">
    <property type="entry name" value="GATase1_AraC_1"/>
    <property type="match status" value="1"/>
</dbReference>
<evidence type="ECO:0000256" key="2">
    <source>
        <dbReference type="ARBA" id="ARBA00023125"/>
    </source>
</evidence>
<dbReference type="GO" id="GO:0043565">
    <property type="term" value="F:sequence-specific DNA binding"/>
    <property type="evidence" value="ECO:0007669"/>
    <property type="project" value="InterPro"/>
</dbReference>
<dbReference type="EMBL" id="QHBU01000299">
    <property type="protein sequence ID" value="PZR77475.1"/>
    <property type="molecule type" value="Genomic_DNA"/>
</dbReference>
<dbReference type="SMART" id="SM00342">
    <property type="entry name" value="HTH_ARAC"/>
    <property type="match status" value="1"/>
</dbReference>
<feature type="domain" description="HTH araC/xylS-type" evidence="4">
    <location>
        <begin position="214"/>
        <end position="312"/>
    </location>
</feature>
<keyword evidence="1" id="KW-0805">Transcription regulation</keyword>
<dbReference type="PANTHER" id="PTHR43130:SF3">
    <property type="entry name" value="HTH-TYPE TRANSCRIPTIONAL REGULATOR RV1931C"/>
    <property type="match status" value="1"/>
</dbReference>
<reference evidence="6" key="2">
    <citation type="submission" date="2018-05" db="EMBL/GenBank/DDBJ databases">
        <authorList>
            <person name="Ferrari B."/>
        </authorList>
    </citation>
    <scope>NUCLEOTIDE SEQUENCE</scope>
    <source>
        <strain evidence="6">RRmetagenome_bin12</strain>
    </source>
</reference>
<evidence type="ECO:0000259" key="4">
    <source>
        <dbReference type="PROSITE" id="PS01124"/>
    </source>
</evidence>